<accession>F9ZNT5</accession>
<dbReference type="EMBL" id="CP002573">
    <property type="protein sequence ID" value="AEK57915.1"/>
    <property type="molecule type" value="Genomic_DNA"/>
</dbReference>
<evidence type="ECO:0000313" key="3">
    <source>
        <dbReference type="Proteomes" id="UP000006135"/>
    </source>
</evidence>
<keyword evidence="3" id="KW-1185">Reference proteome</keyword>
<dbReference type="HOGENOM" id="CLU_2271262_0_0_6"/>
<dbReference type="AlphaFoldDB" id="F9ZNT5"/>
<gene>
    <name evidence="2" type="ordered locus">Atc_1266</name>
</gene>
<evidence type="ECO:0000313" key="2">
    <source>
        <dbReference type="EMBL" id="AEK57915.1"/>
    </source>
</evidence>
<name>F9ZNT5_ACICS</name>
<protein>
    <submittedName>
        <fullName evidence="2">Uncharacterized protein</fullName>
    </submittedName>
</protein>
<feature type="region of interest" description="Disordered" evidence="1">
    <location>
        <begin position="64"/>
        <end position="102"/>
    </location>
</feature>
<reference evidence="2 3" key="1">
    <citation type="journal article" date="2011" name="J. Genet. Genomics">
        <title>Unraveling the Acidithiobacillus caldus complete genome and its central metabolisms for carbon assimilation.</title>
        <authorList>
            <person name="You X.Y."/>
            <person name="Guo X."/>
            <person name="Zheng H.J."/>
            <person name="Zhang M.J."/>
            <person name="Liu L.J."/>
            <person name="Zhu Y.Q."/>
            <person name="Zhu B."/>
            <person name="Wang S.Y."/>
            <person name="Zhao G.P."/>
            <person name="Poetsch A."/>
            <person name="Jiang C.Y."/>
            <person name="Liu S.J."/>
        </authorList>
    </citation>
    <scope>NUCLEOTIDE SEQUENCE [LARGE SCALE GENOMIC DNA]</scope>
    <source>
        <strain evidence="2 3">SM-1</strain>
    </source>
</reference>
<proteinExistence type="predicted"/>
<sequence>MDHHATRWAEAMADAAVSARWFSGADGGRKIQRLQEGFAKLKETFLAQQGAWVQLALEHSQVPEPSPLDVQVPEKNPPIPEPPKKKPVPKSKAADQLSLLGL</sequence>
<organism evidence="2 3">
    <name type="scientific">Acidithiobacillus caldus (strain SM-1)</name>
    <dbReference type="NCBI Taxonomy" id="990288"/>
    <lineage>
        <taxon>Bacteria</taxon>
        <taxon>Pseudomonadati</taxon>
        <taxon>Pseudomonadota</taxon>
        <taxon>Acidithiobacillia</taxon>
        <taxon>Acidithiobacillales</taxon>
        <taxon>Acidithiobacillaceae</taxon>
        <taxon>Acidithiobacillus</taxon>
    </lineage>
</organism>
<dbReference type="KEGG" id="acu:Atc_1266"/>
<evidence type="ECO:0000256" key="1">
    <source>
        <dbReference type="SAM" id="MobiDB-lite"/>
    </source>
</evidence>
<dbReference type="Proteomes" id="UP000006135">
    <property type="component" value="Chromosome"/>
</dbReference>
<dbReference type="STRING" id="990288.Atc_1266"/>